<evidence type="ECO:0000256" key="1">
    <source>
        <dbReference type="SAM" id="MobiDB-lite"/>
    </source>
</evidence>
<dbReference type="AlphaFoldDB" id="A0A9R1WK21"/>
<gene>
    <name evidence="2" type="ORF">LSAT_V11C100001510</name>
</gene>
<name>A0A9R1WK21_LACSA</name>
<protein>
    <recommendedName>
        <fullName evidence="4">MULE transposase domain-containing protein</fullName>
    </recommendedName>
</protein>
<organism evidence="2 3">
    <name type="scientific">Lactuca sativa</name>
    <name type="common">Garden lettuce</name>
    <dbReference type="NCBI Taxonomy" id="4236"/>
    <lineage>
        <taxon>Eukaryota</taxon>
        <taxon>Viridiplantae</taxon>
        <taxon>Streptophyta</taxon>
        <taxon>Embryophyta</taxon>
        <taxon>Tracheophyta</taxon>
        <taxon>Spermatophyta</taxon>
        <taxon>Magnoliopsida</taxon>
        <taxon>eudicotyledons</taxon>
        <taxon>Gunneridae</taxon>
        <taxon>Pentapetalae</taxon>
        <taxon>asterids</taxon>
        <taxon>campanulids</taxon>
        <taxon>Asterales</taxon>
        <taxon>Asteraceae</taxon>
        <taxon>Cichorioideae</taxon>
        <taxon>Cichorieae</taxon>
        <taxon>Lactucinae</taxon>
        <taxon>Lactuca</taxon>
    </lineage>
</organism>
<dbReference type="Proteomes" id="UP000235145">
    <property type="component" value="Unassembled WGS sequence"/>
</dbReference>
<proteinExistence type="predicted"/>
<keyword evidence="3" id="KW-1185">Reference proteome</keyword>
<dbReference type="PANTHER" id="PTHR31973">
    <property type="entry name" value="POLYPROTEIN, PUTATIVE-RELATED"/>
    <property type="match status" value="1"/>
</dbReference>
<accession>A0A9R1WK21</accession>
<evidence type="ECO:0000313" key="2">
    <source>
        <dbReference type="EMBL" id="KAJ0226670.1"/>
    </source>
</evidence>
<evidence type="ECO:0000313" key="3">
    <source>
        <dbReference type="Proteomes" id="UP000235145"/>
    </source>
</evidence>
<evidence type="ECO:0008006" key="4">
    <source>
        <dbReference type="Google" id="ProtNLM"/>
    </source>
</evidence>
<feature type="compositionally biased region" description="Gly residues" evidence="1">
    <location>
        <begin position="492"/>
        <end position="501"/>
    </location>
</feature>
<dbReference type="EMBL" id="NBSK02000001">
    <property type="protein sequence ID" value="KAJ0226670.1"/>
    <property type="molecule type" value="Genomic_DNA"/>
</dbReference>
<sequence>MHGVIAPKHQNTLFMKVFAQQPSFGPLKPNHLASKDLSRLRSEFGSEIEEEVGDDSCIDDGENENKIDNLKDVEVESNEDIITMNRKQGDEFVNKLCVEEEEGNDNNIDDDGVKRRKIRATKYALQLVDGALVEHYAKLWSYAEEIRRSNPCSTVKLDVNYMPDGKNYFSKFYVCFDTLKKGWKEVCRKIIGLDSCFLKGICKGELLCAVRRDANNGIYPIAWEVVCVVNKENWKWFLDLLIDDLELNLGYGYNIISYQLKISIENEILDSIDYEELINQFAIKNDRRASRIVGLRAFFYPSRPGHLNLQNRPCKGLIEAVKELLPYVENMQCAKHISQNLRKRYSGAQYETIFWKACKATIEVDFKISMKELEDLDLSAHKYLMDRDPKHGQESTMKLEDVVMLWRMECMKVSMLWLLMLGRRQLSPFHNITTIKHKTVAMVDPCWNFFELAGNSQVWTMMRENHISGPDLDGDGDGKHRSGQEFADLDDGGGGNRKSRL</sequence>
<dbReference type="PANTHER" id="PTHR31973:SF189">
    <property type="entry name" value="TRANSPOSASE, MUDR, PLANT, MULE TRANSPOSASE DOMAIN PROTEIN-RELATED"/>
    <property type="match status" value="1"/>
</dbReference>
<feature type="region of interest" description="Disordered" evidence="1">
    <location>
        <begin position="469"/>
        <end position="501"/>
    </location>
</feature>
<comment type="caution">
    <text evidence="2">The sequence shown here is derived from an EMBL/GenBank/DDBJ whole genome shotgun (WGS) entry which is preliminary data.</text>
</comment>
<reference evidence="2 3" key="1">
    <citation type="journal article" date="2017" name="Nat. Commun.">
        <title>Genome assembly with in vitro proximity ligation data and whole-genome triplication in lettuce.</title>
        <authorList>
            <person name="Reyes-Chin-Wo S."/>
            <person name="Wang Z."/>
            <person name="Yang X."/>
            <person name="Kozik A."/>
            <person name="Arikit S."/>
            <person name="Song C."/>
            <person name="Xia L."/>
            <person name="Froenicke L."/>
            <person name="Lavelle D.O."/>
            <person name="Truco M.J."/>
            <person name="Xia R."/>
            <person name="Zhu S."/>
            <person name="Xu C."/>
            <person name="Xu H."/>
            <person name="Xu X."/>
            <person name="Cox K."/>
            <person name="Korf I."/>
            <person name="Meyers B.C."/>
            <person name="Michelmore R.W."/>
        </authorList>
    </citation>
    <scope>NUCLEOTIDE SEQUENCE [LARGE SCALE GENOMIC DNA]</scope>
    <source>
        <strain evidence="3">cv. Salinas</strain>
        <tissue evidence="2">Seedlings</tissue>
    </source>
</reference>